<accession>J7S8E5</accession>
<dbReference type="KEGG" id="kng:KNAG_0F02140"/>
<name>J7S8E5_HUIN7</name>
<evidence type="ECO:0000256" key="1">
    <source>
        <dbReference type="PIRNR" id="PIRNR001866"/>
    </source>
</evidence>
<dbReference type="RefSeq" id="XP_022465127.1">
    <property type="nucleotide sequence ID" value="XM_022608653.1"/>
</dbReference>
<organism evidence="4 5">
    <name type="scientific">Huiozyma naganishii (strain ATCC MYA-139 / BCRC 22969 / CBS 8797 / KCTC 17520 / NBRC 10181 / NCYC 3082 / Yp74L-3)</name>
    <name type="common">Yeast</name>
    <name type="synonym">Kazachstania naganishii</name>
    <dbReference type="NCBI Taxonomy" id="1071383"/>
    <lineage>
        <taxon>Eukaryota</taxon>
        <taxon>Fungi</taxon>
        <taxon>Dikarya</taxon>
        <taxon>Ascomycota</taxon>
        <taxon>Saccharomycotina</taxon>
        <taxon>Saccharomycetes</taxon>
        <taxon>Saccharomycetales</taxon>
        <taxon>Saccharomycetaceae</taxon>
        <taxon>Huiozyma</taxon>
    </lineage>
</organism>
<dbReference type="OMA" id="AEAKWGW"/>
<dbReference type="EMBL" id="HE978319">
    <property type="protein sequence ID" value="CCK70881.1"/>
    <property type="molecule type" value="Genomic_DNA"/>
</dbReference>
<dbReference type="Pfam" id="PF05436">
    <property type="entry name" value="MF_alpha_N"/>
    <property type="match status" value="1"/>
</dbReference>
<dbReference type="eggNOG" id="ENOG502S0T3">
    <property type="taxonomic scope" value="Eukaryota"/>
</dbReference>
<gene>
    <name evidence="4" type="primary">KNAG0F02140</name>
    <name evidence="4" type="ordered locus">KNAG_0F02140</name>
</gene>
<protein>
    <recommendedName>
        <fullName evidence="1">Mating factor alpha</fullName>
    </recommendedName>
</protein>
<evidence type="ECO:0000313" key="5">
    <source>
        <dbReference type="Proteomes" id="UP000006310"/>
    </source>
</evidence>
<dbReference type="Pfam" id="PF04648">
    <property type="entry name" value="MF_alpha"/>
    <property type="match status" value="3"/>
</dbReference>
<evidence type="ECO:0000313" key="4">
    <source>
        <dbReference type="EMBL" id="CCK70881.1"/>
    </source>
</evidence>
<dbReference type="OrthoDB" id="3766782at2759"/>
<proteinExistence type="predicted"/>
<evidence type="ECO:0000259" key="3">
    <source>
        <dbReference type="Pfam" id="PF05436"/>
    </source>
</evidence>
<dbReference type="STRING" id="1071383.J7S8E5"/>
<dbReference type="GO" id="GO:0005576">
    <property type="term" value="C:extracellular region"/>
    <property type="evidence" value="ECO:0007669"/>
    <property type="project" value="UniProtKB-UniRule"/>
</dbReference>
<dbReference type="InterPro" id="IPR016326">
    <property type="entry name" value="Mating_factor_a"/>
</dbReference>
<dbReference type="GeneID" id="34526596"/>
<evidence type="ECO:0000256" key="2">
    <source>
        <dbReference type="SAM" id="SignalP"/>
    </source>
</evidence>
<keyword evidence="1" id="KW-0588">Pheromone</keyword>
<dbReference type="InterPro" id="IPR008675">
    <property type="entry name" value="Mating_factor_alpha_N"/>
</dbReference>
<feature type="signal peptide" evidence="2">
    <location>
        <begin position="1"/>
        <end position="18"/>
    </location>
</feature>
<dbReference type="PIRSF" id="PIRSF001866">
    <property type="entry name" value="Mating_factor_alpha"/>
    <property type="match status" value="1"/>
</dbReference>
<dbReference type="HOGENOM" id="CLU_136956_0_0_1"/>
<keyword evidence="5" id="KW-1185">Reference proteome</keyword>
<sequence>MKFSTILSAAALAASAFAAPIEQPEQDLNSTTIPAEAIISYLDLEGDKDIAVVPFSNATDSGLLFVNTTILAQANKEAGTPLQKREADADANAWHWLRLSYGQPIYKRDANADADADADAWHWLRLSYGQPIYKRDANADADADADAWHWLRLSYGQPIY</sequence>
<reference evidence="5" key="2">
    <citation type="submission" date="2012-08" db="EMBL/GenBank/DDBJ databases">
        <title>Genome sequence of Kazachstania naganishii.</title>
        <authorList>
            <person name="Gordon J.L."/>
            <person name="Armisen D."/>
            <person name="Proux-Wera E."/>
            <person name="OhEigeartaigh S.S."/>
            <person name="Byrne K.P."/>
            <person name="Wolfe K.H."/>
        </authorList>
    </citation>
    <scope>NUCLEOTIDE SEQUENCE [LARGE SCALE GENOMIC DNA]</scope>
    <source>
        <strain evidence="5">ATCC MYA-139 / BCRC 22969 / CBS 8797 / CCRC 22969 / KCTC 17520 / NBRC 10181 / NCYC 3082</strain>
    </source>
</reference>
<dbReference type="Proteomes" id="UP000006310">
    <property type="component" value="Chromosome 6"/>
</dbReference>
<dbReference type="InterPro" id="IPR006742">
    <property type="entry name" value="Mating_factor_alpha_C"/>
</dbReference>
<dbReference type="GO" id="GO:0007618">
    <property type="term" value="P:mating"/>
    <property type="evidence" value="ECO:0007669"/>
    <property type="project" value="UniProtKB-UniRule"/>
</dbReference>
<dbReference type="GO" id="GO:0000750">
    <property type="term" value="P:pheromone-dependent signal transduction involved in conjugation with cellular fusion"/>
    <property type="evidence" value="ECO:0007669"/>
    <property type="project" value="UniProtKB-UniRule"/>
</dbReference>
<keyword evidence="2" id="KW-0732">Signal</keyword>
<feature type="chain" id="PRO_5003796532" description="Mating factor alpha" evidence="2">
    <location>
        <begin position="19"/>
        <end position="160"/>
    </location>
</feature>
<dbReference type="GO" id="GO:0000772">
    <property type="term" value="F:mating pheromone activity"/>
    <property type="evidence" value="ECO:0007669"/>
    <property type="project" value="InterPro"/>
</dbReference>
<dbReference type="AlphaFoldDB" id="J7S8E5"/>
<feature type="domain" description="Mating factor alpha precursor N-terminal" evidence="3">
    <location>
        <begin position="1"/>
        <end position="86"/>
    </location>
</feature>
<reference evidence="4 5" key="1">
    <citation type="journal article" date="2011" name="Proc. Natl. Acad. Sci. U.S.A.">
        <title>Evolutionary erosion of yeast sex chromosomes by mating-type switching accidents.</title>
        <authorList>
            <person name="Gordon J.L."/>
            <person name="Armisen D."/>
            <person name="Proux-Wera E."/>
            <person name="Oheigeartaigh S.S."/>
            <person name="Byrne K.P."/>
            <person name="Wolfe K.H."/>
        </authorList>
    </citation>
    <scope>NUCLEOTIDE SEQUENCE [LARGE SCALE GENOMIC DNA]</scope>
    <source>
        <strain evidence="5">ATCC MYA-139 / BCRC 22969 / CBS 8797 / CCRC 22969 / KCTC 17520 / NBRC 10181 / NCYC 3082</strain>
    </source>
</reference>